<dbReference type="InterPro" id="IPR047178">
    <property type="entry name" value="JIP1_scaffold"/>
</dbReference>
<dbReference type="Pfam" id="PF14604">
    <property type="entry name" value="SH3_9"/>
    <property type="match status" value="1"/>
</dbReference>
<evidence type="ECO:0000256" key="4">
    <source>
        <dbReference type="ARBA" id="ARBA00022490"/>
    </source>
</evidence>
<dbReference type="Gene3D" id="2.30.29.30">
    <property type="entry name" value="Pleckstrin-homology domain (PH domain)/Phosphotyrosine-binding domain (PTB)"/>
    <property type="match status" value="1"/>
</dbReference>
<dbReference type="GO" id="GO:0007254">
    <property type="term" value="P:JNK cascade"/>
    <property type="evidence" value="ECO:0007669"/>
    <property type="project" value="TreeGrafter"/>
</dbReference>
<dbReference type="eggNOG" id="KOG3775">
    <property type="taxonomic scope" value="Eukaryota"/>
</dbReference>
<dbReference type="Gene3D" id="2.30.30.40">
    <property type="entry name" value="SH3 Domains"/>
    <property type="match status" value="1"/>
</dbReference>
<dbReference type="Proteomes" id="UP000008281">
    <property type="component" value="Unassembled WGS sequence"/>
</dbReference>
<feature type="domain" description="SH3" evidence="8">
    <location>
        <begin position="802"/>
        <end position="863"/>
    </location>
</feature>
<feature type="compositionally biased region" description="Polar residues" evidence="6">
    <location>
        <begin position="331"/>
        <end position="340"/>
    </location>
</feature>
<dbReference type="OMA" id="MSAFECR"/>
<gene>
    <name evidence="9" type="primary">Cre-jip-1</name>
    <name evidence="9" type="ORF">CRE_17944</name>
</gene>
<dbReference type="PANTHER" id="PTHR47437">
    <property type="entry name" value="JNK-INTERACTING PROTEIN 1-LIKE PROTEIN"/>
    <property type="match status" value="1"/>
</dbReference>
<accession>E3MDP9</accession>
<dbReference type="GO" id="GO:0008432">
    <property type="term" value="F:JUN kinase binding"/>
    <property type="evidence" value="ECO:0007669"/>
    <property type="project" value="TreeGrafter"/>
</dbReference>
<dbReference type="STRING" id="31234.E3MDP9"/>
<dbReference type="SMART" id="SM00462">
    <property type="entry name" value="PTB"/>
    <property type="match status" value="1"/>
</dbReference>
<feature type="compositionally biased region" description="Gly residues" evidence="6">
    <location>
        <begin position="351"/>
        <end position="361"/>
    </location>
</feature>
<keyword evidence="10" id="KW-1185">Reference proteome</keyword>
<sequence>MSAFECRKCDGENYTIDEEEEEDPCPTVIRRSYSADWLHNDDSSGGDDDSEEDSDAEFLVHPCLRSIIKSKSAYAVPRNRDDDVASLLQAKNNSMKPSKTSFEISLSKMIESTSKSIAEEAEYSVADLLPTLDETWPDPEEEDEKAAKKRRKSNIMRYSPILSDSDLSLNLHDRDDAEDDDVENEHLRSRPCWSSPPNFFDDTFRGISPTNQKCWSAPDLEDVLFKSRHADSDDVTRRAVPSIPILKELIDESCLGYPVIETPDNDPSVCSYRLPSSLGSAPSPSPPRPLSPVFGRPAPPQYRIHLSQSMQLPRRPDIEAFLADCQNDYTQAPPTFSIGSQGDDEDEGEEFGVGGVGGGGVITEEDEDDFEEDDEDDDDEEDEDVKKTEEVWPENAVARFCWSDGTRRPLVHRSATFQINRYLGEREDTVSPPPPNIRITVSRSAHSQLYNLGAEETEDEATPSGDIDDVANSENMGNCGSSGVSQMDETESEAFSTRKVWMERGSLVCLGSAHNCHHGVGGPSGLPRNYHRLHPEIIDNGVHANGIQSQYGSFSSLANAEPSTSLMRRSCTTDEFRRIRRRLPRRPDELGEPIDLPQSKSMYERALCAQFGTNGYATSSPPEDYTLRESMEMERRRENQKTSRPPSLALQSTIDTIRNSSTMDSGHHRPNPANMTNGHIDPCAHLETPISPHIFQSVLPSPTPSSSGRRLPALPINSAALLRRIPMASIPPNPPSKIQDHQLCFMDGMADSMMERSGFEDSYYEEDGINGNSRRRGRGGQRKSFFSPDDSSGVSSCTTSDSQNPTHRVQSAFHPRHPDELLLEIGDAVHVDRTADDHWSYGTNLRTGQSGIFPASIVCEIDLVEEICMGALPTNATKLLNADRDTFYLTMLASIEVAHHKGNDVLTQAMNKVLSMYKNSEEIIVPQTVLMEISFRGIHVIDKRRKNFFQCPMFDFFYSLQNISFCGAHPKQLKYFGFITKHPLLPRFACHVFMSKTTTQPIVEAIGRAFKRSYDEYMAFAHPTEDIYLE</sequence>
<dbReference type="InterPro" id="IPR036028">
    <property type="entry name" value="SH3-like_dom_sf"/>
</dbReference>
<dbReference type="InterPro" id="IPR011993">
    <property type="entry name" value="PH-like_dom_sf"/>
</dbReference>
<feature type="compositionally biased region" description="Acidic residues" evidence="6">
    <location>
        <begin position="455"/>
        <end position="471"/>
    </location>
</feature>
<organism evidence="10">
    <name type="scientific">Caenorhabditis remanei</name>
    <name type="common">Caenorhabditis vulgaris</name>
    <dbReference type="NCBI Taxonomy" id="31234"/>
    <lineage>
        <taxon>Eukaryota</taxon>
        <taxon>Metazoa</taxon>
        <taxon>Ecdysozoa</taxon>
        <taxon>Nematoda</taxon>
        <taxon>Chromadorea</taxon>
        <taxon>Rhabditida</taxon>
        <taxon>Rhabditina</taxon>
        <taxon>Rhabditomorpha</taxon>
        <taxon>Rhabditoidea</taxon>
        <taxon>Rhabditidae</taxon>
        <taxon>Peloderinae</taxon>
        <taxon>Caenorhabditis</taxon>
    </lineage>
</organism>
<dbReference type="Pfam" id="PF00640">
    <property type="entry name" value="PID"/>
    <property type="match status" value="1"/>
</dbReference>
<comment type="subcellular location">
    <subcellularLocation>
        <location evidence="1">Cytoplasm</location>
    </subcellularLocation>
</comment>
<evidence type="ECO:0000259" key="7">
    <source>
        <dbReference type="PROSITE" id="PS01179"/>
    </source>
</evidence>
<feature type="compositionally biased region" description="Acidic residues" evidence="6">
    <location>
        <begin position="135"/>
        <end position="144"/>
    </location>
</feature>
<feature type="domain" description="PID" evidence="7">
    <location>
        <begin position="958"/>
        <end position="1018"/>
    </location>
</feature>
<dbReference type="InterPro" id="IPR006020">
    <property type="entry name" value="PTB/PI_dom"/>
</dbReference>
<dbReference type="CDD" id="cd01212">
    <property type="entry name" value="PTB_JIP"/>
    <property type="match status" value="1"/>
</dbReference>
<dbReference type="PANTHER" id="PTHR47437:SF4">
    <property type="entry name" value="JNK-INTERACTING PROTEIN 1-LIKE PROTEIN"/>
    <property type="match status" value="1"/>
</dbReference>
<dbReference type="SMART" id="SM00326">
    <property type="entry name" value="SH3"/>
    <property type="match status" value="1"/>
</dbReference>
<dbReference type="InterPro" id="IPR001452">
    <property type="entry name" value="SH3_domain"/>
</dbReference>
<keyword evidence="4" id="KW-0963">Cytoplasm</keyword>
<evidence type="ECO:0000313" key="10">
    <source>
        <dbReference type="Proteomes" id="UP000008281"/>
    </source>
</evidence>
<dbReference type="SUPFAM" id="SSF50044">
    <property type="entry name" value="SH3-domain"/>
    <property type="match status" value="1"/>
</dbReference>
<proteinExistence type="inferred from homology"/>
<feature type="compositionally biased region" description="Polar residues" evidence="6">
    <location>
        <begin position="472"/>
        <end position="487"/>
    </location>
</feature>
<dbReference type="EMBL" id="DS268437">
    <property type="protein sequence ID" value="EFO99175.1"/>
    <property type="molecule type" value="Genomic_DNA"/>
</dbReference>
<protein>
    <submittedName>
        <fullName evidence="9">CRE-JIP-1 protein</fullName>
    </submittedName>
</protein>
<feature type="region of interest" description="Disordered" evidence="6">
    <location>
        <begin position="454"/>
        <end position="492"/>
    </location>
</feature>
<evidence type="ECO:0000313" key="9">
    <source>
        <dbReference type="EMBL" id="EFO99175.1"/>
    </source>
</evidence>
<evidence type="ECO:0000256" key="5">
    <source>
        <dbReference type="PROSITE-ProRule" id="PRU00192"/>
    </source>
</evidence>
<dbReference type="GO" id="GO:0005078">
    <property type="term" value="F:MAP-kinase scaffold activity"/>
    <property type="evidence" value="ECO:0007669"/>
    <property type="project" value="TreeGrafter"/>
</dbReference>
<dbReference type="OrthoDB" id="5965083at2759"/>
<keyword evidence="3 5" id="KW-0728">SH3 domain</keyword>
<comment type="similarity">
    <text evidence="2">Belongs to the JIP scaffold family.</text>
</comment>
<evidence type="ECO:0000256" key="6">
    <source>
        <dbReference type="SAM" id="MobiDB-lite"/>
    </source>
</evidence>
<dbReference type="HOGENOM" id="CLU_305704_0_0_1"/>
<evidence type="ECO:0000256" key="1">
    <source>
        <dbReference type="ARBA" id="ARBA00004496"/>
    </source>
</evidence>
<dbReference type="CDD" id="cd11801">
    <property type="entry name" value="SH3_JIP1_like"/>
    <property type="match status" value="1"/>
</dbReference>
<reference evidence="9" key="1">
    <citation type="submission" date="2007-07" db="EMBL/GenBank/DDBJ databases">
        <title>PCAP assembly of the Caenorhabditis remanei genome.</title>
        <authorList>
            <consortium name="The Caenorhabditis remanei Sequencing Consortium"/>
            <person name="Wilson R.K."/>
        </authorList>
    </citation>
    <scope>NUCLEOTIDE SEQUENCE [LARGE SCALE GENOMIC DNA]</scope>
    <source>
        <strain evidence="9">PB4641</strain>
    </source>
</reference>
<feature type="region of interest" description="Disordered" evidence="6">
    <location>
        <begin position="132"/>
        <end position="151"/>
    </location>
</feature>
<evidence type="ECO:0000256" key="2">
    <source>
        <dbReference type="ARBA" id="ARBA00009866"/>
    </source>
</evidence>
<feature type="compositionally biased region" description="Low complexity" evidence="6">
    <location>
        <begin position="789"/>
        <end position="802"/>
    </location>
</feature>
<feature type="region of interest" description="Disordered" evidence="6">
    <location>
        <begin position="331"/>
        <end position="388"/>
    </location>
</feature>
<feature type="region of interest" description="Disordered" evidence="6">
    <location>
        <begin position="276"/>
        <end position="297"/>
    </location>
</feature>
<feature type="region of interest" description="Disordered" evidence="6">
    <location>
        <begin position="36"/>
        <end position="55"/>
    </location>
</feature>
<dbReference type="SUPFAM" id="SSF50729">
    <property type="entry name" value="PH domain-like"/>
    <property type="match status" value="1"/>
</dbReference>
<dbReference type="GO" id="GO:0005737">
    <property type="term" value="C:cytoplasm"/>
    <property type="evidence" value="ECO:0007669"/>
    <property type="project" value="UniProtKB-SubCell"/>
</dbReference>
<dbReference type="FunFam" id="2.30.29.30:FF:000478">
    <property type="entry name" value="JNK Interacting Protein (Scaffold protein)"/>
    <property type="match status" value="1"/>
</dbReference>
<name>E3MDP9_CAERE</name>
<dbReference type="PROSITE" id="PS01179">
    <property type="entry name" value="PID"/>
    <property type="match status" value="1"/>
</dbReference>
<feature type="compositionally biased region" description="Acidic residues" evidence="6">
    <location>
        <begin position="363"/>
        <end position="383"/>
    </location>
</feature>
<feature type="compositionally biased region" description="Acidic residues" evidence="6">
    <location>
        <begin position="44"/>
        <end position="55"/>
    </location>
</feature>
<dbReference type="AlphaFoldDB" id="E3MDP9"/>
<dbReference type="PROSITE" id="PS50002">
    <property type="entry name" value="SH3"/>
    <property type="match status" value="1"/>
</dbReference>
<dbReference type="GO" id="GO:0046328">
    <property type="term" value="P:regulation of JNK cascade"/>
    <property type="evidence" value="ECO:0007669"/>
    <property type="project" value="InterPro"/>
</dbReference>
<dbReference type="FunCoup" id="E3MDP9">
    <property type="interactions" value="373"/>
</dbReference>
<evidence type="ECO:0000259" key="8">
    <source>
        <dbReference type="PROSITE" id="PS50002"/>
    </source>
</evidence>
<dbReference type="InParanoid" id="E3MDP9"/>
<feature type="region of interest" description="Disordered" evidence="6">
    <location>
        <begin position="764"/>
        <end position="811"/>
    </location>
</feature>
<evidence type="ECO:0000256" key="3">
    <source>
        <dbReference type="ARBA" id="ARBA00022443"/>
    </source>
</evidence>